<dbReference type="Proteomes" id="UP000036681">
    <property type="component" value="Unplaced"/>
</dbReference>
<evidence type="ECO:0000256" key="4">
    <source>
        <dbReference type="ARBA" id="ARBA00023125"/>
    </source>
</evidence>
<keyword evidence="4" id="KW-0238">DNA-binding</keyword>
<dbReference type="SUPFAM" id="SSF57959">
    <property type="entry name" value="Leucine zipper domain"/>
    <property type="match status" value="1"/>
</dbReference>
<evidence type="ECO:0000259" key="8">
    <source>
        <dbReference type="PROSITE" id="PS50217"/>
    </source>
</evidence>
<comment type="subcellular location">
    <subcellularLocation>
        <location evidence="1">Nucleus</location>
    </subcellularLocation>
</comment>
<dbReference type="CDD" id="cd14693">
    <property type="entry name" value="bZIP_CEBP"/>
    <property type="match status" value="1"/>
</dbReference>
<reference evidence="10" key="1">
    <citation type="submission" date="2017-02" db="UniProtKB">
        <authorList>
            <consortium name="WormBaseParasite"/>
        </authorList>
    </citation>
    <scope>IDENTIFICATION</scope>
</reference>
<dbReference type="GO" id="GO:0000978">
    <property type="term" value="F:RNA polymerase II cis-regulatory region sequence-specific DNA binding"/>
    <property type="evidence" value="ECO:0007669"/>
    <property type="project" value="TreeGrafter"/>
</dbReference>
<protein>
    <submittedName>
        <fullName evidence="10">BZIP domain-containing protein</fullName>
    </submittedName>
</protein>
<dbReference type="SMART" id="SM00338">
    <property type="entry name" value="BRLZ"/>
    <property type="match status" value="1"/>
</dbReference>
<evidence type="ECO:0000256" key="3">
    <source>
        <dbReference type="ARBA" id="ARBA00023015"/>
    </source>
</evidence>
<feature type="domain" description="BZIP" evidence="8">
    <location>
        <begin position="19"/>
        <end position="82"/>
    </location>
</feature>
<evidence type="ECO:0000313" key="10">
    <source>
        <dbReference type="WBParaSite" id="ALUE_0000443201-mRNA-1"/>
    </source>
</evidence>
<dbReference type="InterPro" id="IPR031106">
    <property type="entry name" value="C/EBP"/>
</dbReference>
<keyword evidence="6" id="KW-0539">Nucleus</keyword>
<keyword evidence="5" id="KW-0804">Transcription</keyword>
<organism evidence="9 10">
    <name type="scientific">Ascaris lumbricoides</name>
    <name type="common">Giant roundworm</name>
    <dbReference type="NCBI Taxonomy" id="6252"/>
    <lineage>
        <taxon>Eukaryota</taxon>
        <taxon>Metazoa</taxon>
        <taxon>Ecdysozoa</taxon>
        <taxon>Nematoda</taxon>
        <taxon>Chromadorea</taxon>
        <taxon>Rhabditida</taxon>
        <taxon>Spirurina</taxon>
        <taxon>Ascaridomorpha</taxon>
        <taxon>Ascaridoidea</taxon>
        <taxon>Ascarididae</taxon>
        <taxon>Ascaris</taxon>
    </lineage>
</organism>
<comment type="similarity">
    <text evidence="2">Belongs to the bZIP family. C/EBP subfamily.</text>
</comment>
<dbReference type="GO" id="GO:0005634">
    <property type="term" value="C:nucleus"/>
    <property type="evidence" value="ECO:0007669"/>
    <property type="project" value="UniProtKB-SubCell"/>
</dbReference>
<evidence type="ECO:0000256" key="6">
    <source>
        <dbReference type="ARBA" id="ARBA00023242"/>
    </source>
</evidence>
<feature type="region of interest" description="Disordered" evidence="7">
    <location>
        <begin position="86"/>
        <end position="109"/>
    </location>
</feature>
<sequence>MTGRGGARKRQVNSELINDEEYVLKRQRNNDAVNRTRQKKRQEETDTSIRVEELRNENTQLERKVEGLQKELDFLKEMFVAYAANSRRKGSAPDKDDGGASASTATGSM</sequence>
<dbReference type="Pfam" id="PF07716">
    <property type="entry name" value="bZIP_2"/>
    <property type="match status" value="1"/>
</dbReference>
<dbReference type="Gene3D" id="1.20.5.170">
    <property type="match status" value="1"/>
</dbReference>
<evidence type="ECO:0000256" key="7">
    <source>
        <dbReference type="SAM" id="MobiDB-lite"/>
    </source>
</evidence>
<name>A0A0M3HQN0_ASCLU</name>
<feature type="region of interest" description="Disordered" evidence="7">
    <location>
        <begin position="23"/>
        <end position="51"/>
    </location>
</feature>
<dbReference type="PROSITE" id="PS50217">
    <property type="entry name" value="BZIP"/>
    <property type="match status" value="1"/>
</dbReference>
<evidence type="ECO:0000256" key="5">
    <source>
        <dbReference type="ARBA" id="ARBA00023163"/>
    </source>
</evidence>
<feature type="compositionally biased region" description="Basic and acidic residues" evidence="7">
    <location>
        <begin position="41"/>
        <end position="51"/>
    </location>
</feature>
<dbReference type="PANTHER" id="PTHR23334">
    <property type="entry name" value="CCAAT/ENHANCER BINDING PROTEIN"/>
    <property type="match status" value="1"/>
</dbReference>
<evidence type="ECO:0000313" key="9">
    <source>
        <dbReference type="Proteomes" id="UP000036681"/>
    </source>
</evidence>
<dbReference type="WBParaSite" id="ALUE_0000443201-mRNA-1">
    <property type="protein sequence ID" value="ALUE_0000443201-mRNA-1"/>
    <property type="gene ID" value="ALUE_0000443201"/>
</dbReference>
<dbReference type="PANTHER" id="PTHR23334:SF69">
    <property type="entry name" value="CCAAT_ENHANCER-BINDING PROTEIN GAMMA"/>
    <property type="match status" value="1"/>
</dbReference>
<proteinExistence type="inferred from homology"/>
<dbReference type="GO" id="GO:0006351">
    <property type="term" value="P:DNA-templated transcription"/>
    <property type="evidence" value="ECO:0007669"/>
    <property type="project" value="InterPro"/>
</dbReference>
<dbReference type="InterPro" id="IPR046347">
    <property type="entry name" value="bZIP_sf"/>
</dbReference>
<dbReference type="InterPro" id="IPR004827">
    <property type="entry name" value="bZIP"/>
</dbReference>
<accession>A0A0M3HQN0</accession>
<dbReference type="GO" id="GO:0000981">
    <property type="term" value="F:DNA-binding transcription factor activity, RNA polymerase II-specific"/>
    <property type="evidence" value="ECO:0007669"/>
    <property type="project" value="TreeGrafter"/>
</dbReference>
<evidence type="ECO:0000256" key="1">
    <source>
        <dbReference type="ARBA" id="ARBA00004123"/>
    </source>
</evidence>
<dbReference type="AlphaFoldDB" id="A0A0M3HQN0"/>
<keyword evidence="3" id="KW-0805">Transcription regulation</keyword>
<keyword evidence="9" id="KW-1185">Reference proteome</keyword>
<evidence type="ECO:0000256" key="2">
    <source>
        <dbReference type="ARBA" id="ARBA00006951"/>
    </source>
</evidence>